<evidence type="ECO:0000313" key="2">
    <source>
        <dbReference type="EMBL" id="MBI5251728.1"/>
    </source>
</evidence>
<comment type="caution">
    <text evidence="2">The sequence shown here is derived from an EMBL/GenBank/DDBJ whole genome shotgun (WGS) entry which is preliminary data.</text>
</comment>
<protein>
    <submittedName>
        <fullName evidence="2">DUF4013 domain-containing protein</fullName>
    </submittedName>
</protein>
<sequence length="284" mass="30546">NFRELFPPSQRALRTPLASITLLDNATQDETKIGPHAGKPFYEELPSLIPYPVSQGQWQPLAIFAGITFVLSAVMSLEFLIGLPLNLVGWTLLFGYLLKVMDQSKKSPQSPPPAWDFAKAQQMIVSGAKVLAVFLVYSMVPVTIFLLLMMASFLNDLAIAGYAFILLTLLVYAASLFILPAALLVLGNTGQVGAALNPGKALSIAKSGARPYQMLALVFVAAGFACMLVTLLAVFVVDIPIAGFVVAGLLMAIVFSYGHFIWFHVLGLFSRENPKLSGAQSVPA</sequence>
<feature type="transmembrane region" description="Helical" evidence="1">
    <location>
        <begin position="159"/>
        <end position="186"/>
    </location>
</feature>
<dbReference type="InterPro" id="IPR025098">
    <property type="entry name" value="DUF4013"/>
</dbReference>
<dbReference type="Proteomes" id="UP000807825">
    <property type="component" value="Unassembled WGS sequence"/>
</dbReference>
<feature type="transmembrane region" description="Helical" evidence="1">
    <location>
        <begin position="241"/>
        <end position="266"/>
    </location>
</feature>
<feature type="transmembrane region" description="Helical" evidence="1">
    <location>
        <begin position="79"/>
        <end position="98"/>
    </location>
</feature>
<name>A0A9D6Z229_9BACT</name>
<evidence type="ECO:0000313" key="3">
    <source>
        <dbReference type="Proteomes" id="UP000807825"/>
    </source>
</evidence>
<accession>A0A9D6Z229</accession>
<feature type="non-terminal residue" evidence="2">
    <location>
        <position position="1"/>
    </location>
</feature>
<keyword evidence="1" id="KW-0812">Transmembrane</keyword>
<feature type="transmembrane region" description="Helical" evidence="1">
    <location>
        <begin position="214"/>
        <end position="235"/>
    </location>
</feature>
<reference evidence="2" key="1">
    <citation type="submission" date="2020-07" db="EMBL/GenBank/DDBJ databases">
        <title>Huge and variable diversity of episymbiotic CPR bacteria and DPANN archaea in groundwater ecosystems.</title>
        <authorList>
            <person name="He C.Y."/>
            <person name="Keren R."/>
            <person name="Whittaker M."/>
            <person name="Farag I.F."/>
            <person name="Doudna J."/>
            <person name="Cate J.H.D."/>
            <person name="Banfield J.F."/>
        </authorList>
    </citation>
    <scope>NUCLEOTIDE SEQUENCE</scope>
    <source>
        <strain evidence="2">NC_groundwater_1664_Pr3_B-0.1um_52_9</strain>
    </source>
</reference>
<dbReference type="Pfam" id="PF13197">
    <property type="entry name" value="DUF4013"/>
    <property type="match status" value="1"/>
</dbReference>
<dbReference type="AlphaFoldDB" id="A0A9D6Z229"/>
<organism evidence="2 3">
    <name type="scientific">Desulfomonile tiedjei</name>
    <dbReference type="NCBI Taxonomy" id="2358"/>
    <lineage>
        <taxon>Bacteria</taxon>
        <taxon>Pseudomonadati</taxon>
        <taxon>Thermodesulfobacteriota</taxon>
        <taxon>Desulfomonilia</taxon>
        <taxon>Desulfomonilales</taxon>
        <taxon>Desulfomonilaceae</taxon>
        <taxon>Desulfomonile</taxon>
    </lineage>
</organism>
<evidence type="ECO:0000256" key="1">
    <source>
        <dbReference type="SAM" id="Phobius"/>
    </source>
</evidence>
<proteinExistence type="predicted"/>
<keyword evidence="1" id="KW-0472">Membrane</keyword>
<dbReference type="EMBL" id="JACRDE010000514">
    <property type="protein sequence ID" value="MBI5251728.1"/>
    <property type="molecule type" value="Genomic_DNA"/>
</dbReference>
<feature type="transmembrane region" description="Helical" evidence="1">
    <location>
        <begin position="130"/>
        <end position="153"/>
    </location>
</feature>
<keyword evidence="1" id="KW-1133">Transmembrane helix</keyword>
<gene>
    <name evidence="2" type="ORF">HY912_19725</name>
</gene>